<sequence length="124" mass="14261">MGSRKSRSPITNGITEKTFRDISKILSTLRAKQPGDLSSGTTLVSIRFQQFSIDLLPFSPFPKSIEDVFSKWKGYAKRIRPEKESELLKFTEDGLATITREYCDGYYLRTKTDVFVLKKRITEN</sequence>
<dbReference type="Proteomes" id="UP000031668">
    <property type="component" value="Unassembled WGS sequence"/>
</dbReference>
<proteinExistence type="predicted"/>
<dbReference type="AlphaFoldDB" id="A0A0C2MYX2"/>
<accession>A0A0C2MYX2</accession>
<organism evidence="1 2">
    <name type="scientific">Thelohanellus kitauei</name>
    <name type="common">Myxosporean</name>
    <dbReference type="NCBI Taxonomy" id="669202"/>
    <lineage>
        <taxon>Eukaryota</taxon>
        <taxon>Metazoa</taxon>
        <taxon>Cnidaria</taxon>
        <taxon>Myxozoa</taxon>
        <taxon>Myxosporea</taxon>
        <taxon>Bivalvulida</taxon>
        <taxon>Platysporina</taxon>
        <taxon>Myxobolidae</taxon>
        <taxon>Thelohanellus</taxon>
    </lineage>
</organism>
<gene>
    <name evidence="1" type="ORF">RF11_00970</name>
</gene>
<comment type="caution">
    <text evidence="1">The sequence shown here is derived from an EMBL/GenBank/DDBJ whole genome shotgun (WGS) entry which is preliminary data.</text>
</comment>
<protein>
    <submittedName>
        <fullName evidence="1">Uncharacterized protein</fullName>
    </submittedName>
</protein>
<name>A0A0C2MYX2_THEKT</name>
<reference evidence="1 2" key="1">
    <citation type="journal article" date="2014" name="Genome Biol. Evol.">
        <title>The genome of the myxosporean Thelohanellus kitauei shows adaptations to nutrient acquisition within its fish host.</title>
        <authorList>
            <person name="Yang Y."/>
            <person name="Xiong J."/>
            <person name="Zhou Z."/>
            <person name="Huo F."/>
            <person name="Miao W."/>
            <person name="Ran C."/>
            <person name="Liu Y."/>
            <person name="Zhang J."/>
            <person name="Feng J."/>
            <person name="Wang M."/>
            <person name="Wang M."/>
            <person name="Wang L."/>
            <person name="Yao B."/>
        </authorList>
    </citation>
    <scope>NUCLEOTIDE SEQUENCE [LARGE SCALE GENOMIC DNA]</scope>
    <source>
        <strain evidence="1">Wuqing</strain>
    </source>
</reference>
<evidence type="ECO:0000313" key="2">
    <source>
        <dbReference type="Proteomes" id="UP000031668"/>
    </source>
</evidence>
<evidence type="ECO:0000313" key="1">
    <source>
        <dbReference type="EMBL" id="KII69350.1"/>
    </source>
</evidence>
<dbReference type="EMBL" id="JWZT01002457">
    <property type="protein sequence ID" value="KII69350.1"/>
    <property type="molecule type" value="Genomic_DNA"/>
</dbReference>
<keyword evidence="2" id="KW-1185">Reference proteome</keyword>